<organism evidence="12 13">
    <name type="scientific">Roseofilum reptotaenium AO1-A</name>
    <dbReference type="NCBI Taxonomy" id="1925591"/>
    <lineage>
        <taxon>Bacteria</taxon>
        <taxon>Bacillati</taxon>
        <taxon>Cyanobacteriota</taxon>
        <taxon>Cyanophyceae</taxon>
        <taxon>Desertifilales</taxon>
        <taxon>Desertifilaceae</taxon>
        <taxon>Roseofilum</taxon>
    </lineage>
</organism>
<dbReference type="EMBL" id="MLAW01000041">
    <property type="protein sequence ID" value="OJJ22696.1"/>
    <property type="molecule type" value="Genomic_DNA"/>
</dbReference>
<dbReference type="GO" id="GO:0005524">
    <property type="term" value="F:ATP binding"/>
    <property type="evidence" value="ECO:0007669"/>
    <property type="project" value="UniProtKB-UniRule"/>
</dbReference>
<evidence type="ECO:0000259" key="10">
    <source>
        <dbReference type="PROSITE" id="PS50011"/>
    </source>
</evidence>
<dbReference type="InterPro" id="IPR043472">
    <property type="entry name" value="Macro_dom-like"/>
</dbReference>
<dbReference type="InterPro" id="IPR002589">
    <property type="entry name" value="Macro_dom"/>
</dbReference>
<dbReference type="SUPFAM" id="SSF52949">
    <property type="entry name" value="Macro domain-like"/>
    <property type="match status" value="1"/>
</dbReference>
<dbReference type="PANTHER" id="PTHR24363:SF0">
    <property type="entry name" value="SERINE_THREONINE KINASE LIKE DOMAIN CONTAINING 1"/>
    <property type="match status" value="1"/>
</dbReference>
<comment type="catalytic activity">
    <reaction evidence="8">
        <text>L-seryl-[protein] + ATP = O-phospho-L-seryl-[protein] + ADP + H(+)</text>
        <dbReference type="Rhea" id="RHEA:17989"/>
        <dbReference type="Rhea" id="RHEA-COMP:9863"/>
        <dbReference type="Rhea" id="RHEA-COMP:11604"/>
        <dbReference type="ChEBI" id="CHEBI:15378"/>
        <dbReference type="ChEBI" id="CHEBI:29999"/>
        <dbReference type="ChEBI" id="CHEBI:30616"/>
        <dbReference type="ChEBI" id="CHEBI:83421"/>
        <dbReference type="ChEBI" id="CHEBI:456216"/>
        <dbReference type="EC" id="2.7.11.1"/>
    </reaction>
</comment>
<dbReference type="Pfam" id="PF01661">
    <property type="entry name" value="Macro"/>
    <property type="match status" value="1"/>
</dbReference>
<evidence type="ECO:0000256" key="1">
    <source>
        <dbReference type="ARBA" id="ARBA00012513"/>
    </source>
</evidence>
<dbReference type="PANTHER" id="PTHR24363">
    <property type="entry name" value="SERINE/THREONINE PROTEIN KINASE"/>
    <property type="match status" value="1"/>
</dbReference>
<dbReference type="Gene3D" id="3.40.220.10">
    <property type="entry name" value="Leucine Aminopeptidase, subunit E, domain 1"/>
    <property type="match status" value="1"/>
</dbReference>
<sequence>MLGGHYEIEQELGQGGFGKTFLARDHHLPGHPLCVVKQLKAQLHGSHALKVAKRLFKTEAQTLQSLGEHPQIPRLLAFFEQEEEFYLVQEYIQGHELTQEIQEGRPWDERQAISLLRDILMSLDFVHQQGVIHRDLKPSNIIRRSLDNQLVLIDFGAVKQTLSELTPSMDKSSQTPLSVIVGSPNYMPSEQAIGRPKFSSDIYAVGIIVIQALTGVLPRDFPKDPETEEILWQPLASVSSGLEAVLGKMVRYHFGDRYSCAAEALEAVNSLSISPTSPPSPMPKAEPVSPDSPTVVSFSASIRPESSQPVTFQPINQRDEWGGLWICELGVQGKSIKLYQGDITNLTADVIVSSDDTCLTMGAGVSKQIRSIGGIEVYKEAQKLQPLKLGEIAATTAGYLWAEKIYHAAVINFAYDMAVFSKNIHEAIIEQAVKNCLETANQDGFQSLVFPLLGTGANRFPVMEGLEIILAQVIQVFSERPNTIDEVTISIYGEIAPIKAIKSVLENMVQYHLSDLQN</sequence>
<keyword evidence="3" id="KW-0808">Transferase</keyword>
<evidence type="ECO:0000256" key="6">
    <source>
        <dbReference type="ARBA" id="ARBA00022840"/>
    </source>
</evidence>
<evidence type="ECO:0000256" key="3">
    <source>
        <dbReference type="ARBA" id="ARBA00022679"/>
    </source>
</evidence>
<comment type="caution">
    <text evidence="12">The sequence shown here is derived from an EMBL/GenBank/DDBJ whole genome shotgun (WGS) entry which is preliminary data.</text>
</comment>
<name>A0A1L9QMM1_9CYAN</name>
<reference evidence="12" key="1">
    <citation type="submission" date="2016-10" db="EMBL/GenBank/DDBJ databases">
        <title>CRISPR-Cas defence system in Roseofilum reptotaenium: evidence of a bacteriophage-cyanobacterium arms race in the coral black band disease.</title>
        <authorList>
            <person name="Buerger P."/>
            <person name="Wood-Charlson E.M."/>
            <person name="Weynberg K.D."/>
            <person name="Willis B."/>
            <person name="Van Oppen M.J."/>
        </authorList>
    </citation>
    <scope>NUCLEOTIDE SEQUENCE [LARGE SCALE GENOMIC DNA]</scope>
    <source>
        <strain evidence="12">AO1-A</strain>
    </source>
</reference>
<comment type="catalytic activity">
    <reaction evidence="7">
        <text>L-threonyl-[protein] + ATP = O-phospho-L-threonyl-[protein] + ADP + H(+)</text>
        <dbReference type="Rhea" id="RHEA:46608"/>
        <dbReference type="Rhea" id="RHEA-COMP:11060"/>
        <dbReference type="Rhea" id="RHEA-COMP:11605"/>
        <dbReference type="ChEBI" id="CHEBI:15378"/>
        <dbReference type="ChEBI" id="CHEBI:30013"/>
        <dbReference type="ChEBI" id="CHEBI:30616"/>
        <dbReference type="ChEBI" id="CHEBI:61977"/>
        <dbReference type="ChEBI" id="CHEBI:456216"/>
        <dbReference type="EC" id="2.7.11.1"/>
    </reaction>
</comment>
<evidence type="ECO:0000256" key="8">
    <source>
        <dbReference type="ARBA" id="ARBA00048679"/>
    </source>
</evidence>
<dbReference type="SMART" id="SM00506">
    <property type="entry name" value="A1pp"/>
    <property type="match status" value="1"/>
</dbReference>
<evidence type="ECO:0000313" key="12">
    <source>
        <dbReference type="EMBL" id="OJJ22696.1"/>
    </source>
</evidence>
<dbReference type="STRING" id="1925591.BI308_19260"/>
<dbReference type="InterPro" id="IPR017441">
    <property type="entry name" value="Protein_kinase_ATP_BS"/>
</dbReference>
<keyword evidence="13" id="KW-1185">Reference proteome</keyword>
<dbReference type="Proteomes" id="UP000183940">
    <property type="component" value="Unassembled WGS sequence"/>
</dbReference>
<dbReference type="Gene3D" id="1.10.510.10">
    <property type="entry name" value="Transferase(Phosphotransferase) domain 1"/>
    <property type="match status" value="1"/>
</dbReference>
<feature type="binding site" evidence="9">
    <location>
        <position position="37"/>
    </location>
    <ligand>
        <name>ATP</name>
        <dbReference type="ChEBI" id="CHEBI:30616"/>
    </ligand>
</feature>
<proteinExistence type="predicted"/>
<keyword evidence="4 9" id="KW-0547">Nucleotide-binding</keyword>
<dbReference type="AlphaFoldDB" id="A0A1L9QMM1"/>
<dbReference type="PROSITE" id="PS51154">
    <property type="entry name" value="MACRO"/>
    <property type="match status" value="1"/>
</dbReference>
<evidence type="ECO:0000256" key="2">
    <source>
        <dbReference type="ARBA" id="ARBA00022527"/>
    </source>
</evidence>
<dbReference type="SUPFAM" id="SSF56112">
    <property type="entry name" value="Protein kinase-like (PK-like)"/>
    <property type="match status" value="1"/>
</dbReference>
<gene>
    <name evidence="12" type="ORF">BI308_19260</name>
</gene>
<keyword evidence="5" id="KW-0418">Kinase</keyword>
<keyword evidence="6 9" id="KW-0067">ATP-binding</keyword>
<dbReference type="InterPro" id="IPR011009">
    <property type="entry name" value="Kinase-like_dom_sf"/>
</dbReference>
<dbReference type="EC" id="2.7.11.1" evidence="1"/>
<evidence type="ECO:0000256" key="7">
    <source>
        <dbReference type="ARBA" id="ARBA00047899"/>
    </source>
</evidence>
<dbReference type="SMART" id="SM00220">
    <property type="entry name" value="S_TKc"/>
    <property type="match status" value="1"/>
</dbReference>
<dbReference type="GO" id="GO:0004674">
    <property type="term" value="F:protein serine/threonine kinase activity"/>
    <property type="evidence" value="ECO:0007669"/>
    <property type="project" value="UniProtKB-KW"/>
</dbReference>
<evidence type="ECO:0000256" key="9">
    <source>
        <dbReference type="PROSITE-ProRule" id="PRU10141"/>
    </source>
</evidence>
<evidence type="ECO:0000313" key="13">
    <source>
        <dbReference type="Proteomes" id="UP000183940"/>
    </source>
</evidence>
<evidence type="ECO:0000259" key="11">
    <source>
        <dbReference type="PROSITE" id="PS51154"/>
    </source>
</evidence>
<evidence type="ECO:0000256" key="5">
    <source>
        <dbReference type="ARBA" id="ARBA00022777"/>
    </source>
</evidence>
<feature type="domain" description="Macro" evidence="11">
    <location>
        <begin position="323"/>
        <end position="518"/>
    </location>
</feature>
<dbReference type="CDD" id="cd14014">
    <property type="entry name" value="STKc_PknB_like"/>
    <property type="match status" value="1"/>
</dbReference>
<feature type="domain" description="Protein kinase" evidence="10">
    <location>
        <begin position="6"/>
        <end position="271"/>
    </location>
</feature>
<dbReference type="Pfam" id="PF00069">
    <property type="entry name" value="Pkinase"/>
    <property type="match status" value="1"/>
</dbReference>
<evidence type="ECO:0000256" key="4">
    <source>
        <dbReference type="ARBA" id="ARBA00022741"/>
    </source>
</evidence>
<protein>
    <recommendedName>
        <fullName evidence="1">non-specific serine/threonine protein kinase</fullName>
        <ecNumber evidence="1">2.7.11.1</ecNumber>
    </recommendedName>
</protein>
<dbReference type="PROSITE" id="PS50011">
    <property type="entry name" value="PROTEIN_KINASE_DOM"/>
    <property type="match status" value="1"/>
</dbReference>
<dbReference type="PROSITE" id="PS00107">
    <property type="entry name" value="PROTEIN_KINASE_ATP"/>
    <property type="match status" value="1"/>
</dbReference>
<keyword evidence="2" id="KW-0723">Serine/threonine-protein kinase</keyword>
<dbReference type="InterPro" id="IPR000719">
    <property type="entry name" value="Prot_kinase_dom"/>
</dbReference>
<accession>A0A1L9QMM1</accession>